<gene>
    <name evidence="1" type="ORF">g.39424</name>
</gene>
<proteinExistence type="predicted"/>
<protein>
    <submittedName>
        <fullName evidence="1">Uncharacterized protein</fullName>
    </submittedName>
</protein>
<sequence length="136" mass="14485">MGRNVACQRAIILFTELKSFFAFTNSSPHLKFGVALPSKSEFIECIAPSMPALMPPRSCFSPQLSVTSSTVASTIHLPGILRKHSPIPMGRTPGHLSIATNLLAIKALTDSQGTSSLHSLLARVATASRSSELDLP</sequence>
<dbReference type="EMBL" id="GDHC01009536">
    <property type="protein sequence ID" value="JAQ09093.1"/>
    <property type="molecule type" value="Transcribed_RNA"/>
</dbReference>
<evidence type="ECO:0000313" key="1">
    <source>
        <dbReference type="EMBL" id="JAQ09093.1"/>
    </source>
</evidence>
<organism evidence="1">
    <name type="scientific">Lygus hesperus</name>
    <name type="common">Western plant bug</name>
    <dbReference type="NCBI Taxonomy" id="30085"/>
    <lineage>
        <taxon>Eukaryota</taxon>
        <taxon>Metazoa</taxon>
        <taxon>Ecdysozoa</taxon>
        <taxon>Arthropoda</taxon>
        <taxon>Hexapoda</taxon>
        <taxon>Insecta</taxon>
        <taxon>Pterygota</taxon>
        <taxon>Neoptera</taxon>
        <taxon>Paraneoptera</taxon>
        <taxon>Hemiptera</taxon>
        <taxon>Heteroptera</taxon>
        <taxon>Panheteroptera</taxon>
        <taxon>Cimicomorpha</taxon>
        <taxon>Miridae</taxon>
        <taxon>Mirini</taxon>
        <taxon>Lygus</taxon>
    </lineage>
</organism>
<reference evidence="1" key="1">
    <citation type="journal article" date="2016" name="Gigascience">
        <title>De novo construction of an expanded transcriptome assembly for the western tarnished plant bug, Lygus hesperus.</title>
        <authorList>
            <person name="Tassone E.E."/>
            <person name="Geib S.M."/>
            <person name="Hall B."/>
            <person name="Fabrick J.A."/>
            <person name="Brent C.S."/>
            <person name="Hull J.J."/>
        </authorList>
    </citation>
    <scope>NUCLEOTIDE SEQUENCE</scope>
</reference>
<accession>A0A146LM25</accession>
<dbReference type="AlphaFoldDB" id="A0A146LM25"/>
<name>A0A146LM25_LYGHE</name>